<dbReference type="InParanoid" id="A0A251T3U0"/>
<evidence type="ECO:0000313" key="2">
    <source>
        <dbReference type="Proteomes" id="UP000215914"/>
    </source>
</evidence>
<proteinExistence type="predicted"/>
<organism evidence="1 2">
    <name type="scientific">Helianthus annuus</name>
    <name type="common">Common sunflower</name>
    <dbReference type="NCBI Taxonomy" id="4232"/>
    <lineage>
        <taxon>Eukaryota</taxon>
        <taxon>Viridiplantae</taxon>
        <taxon>Streptophyta</taxon>
        <taxon>Embryophyta</taxon>
        <taxon>Tracheophyta</taxon>
        <taxon>Spermatophyta</taxon>
        <taxon>Magnoliopsida</taxon>
        <taxon>eudicotyledons</taxon>
        <taxon>Gunneridae</taxon>
        <taxon>Pentapetalae</taxon>
        <taxon>asterids</taxon>
        <taxon>campanulids</taxon>
        <taxon>Asterales</taxon>
        <taxon>Asteraceae</taxon>
        <taxon>Asteroideae</taxon>
        <taxon>Heliantheae alliance</taxon>
        <taxon>Heliantheae</taxon>
        <taxon>Helianthus</taxon>
    </lineage>
</organism>
<reference evidence="2" key="1">
    <citation type="journal article" date="2017" name="Nature">
        <title>The sunflower genome provides insights into oil metabolism, flowering and Asterid evolution.</title>
        <authorList>
            <person name="Badouin H."/>
            <person name="Gouzy J."/>
            <person name="Grassa C.J."/>
            <person name="Murat F."/>
            <person name="Staton S.E."/>
            <person name="Cottret L."/>
            <person name="Lelandais-Briere C."/>
            <person name="Owens G.L."/>
            <person name="Carrere S."/>
            <person name="Mayjonade B."/>
            <person name="Legrand L."/>
            <person name="Gill N."/>
            <person name="Kane N.C."/>
            <person name="Bowers J.E."/>
            <person name="Hubner S."/>
            <person name="Bellec A."/>
            <person name="Berard A."/>
            <person name="Berges H."/>
            <person name="Blanchet N."/>
            <person name="Boniface M.C."/>
            <person name="Brunel D."/>
            <person name="Catrice O."/>
            <person name="Chaidir N."/>
            <person name="Claudel C."/>
            <person name="Donnadieu C."/>
            <person name="Faraut T."/>
            <person name="Fievet G."/>
            <person name="Helmstetter N."/>
            <person name="King M."/>
            <person name="Knapp S.J."/>
            <person name="Lai Z."/>
            <person name="Le Paslier M.C."/>
            <person name="Lippi Y."/>
            <person name="Lorenzon L."/>
            <person name="Mandel J.R."/>
            <person name="Marage G."/>
            <person name="Marchand G."/>
            <person name="Marquand E."/>
            <person name="Bret-Mestries E."/>
            <person name="Morien E."/>
            <person name="Nambeesan S."/>
            <person name="Nguyen T."/>
            <person name="Pegot-Espagnet P."/>
            <person name="Pouilly N."/>
            <person name="Raftis F."/>
            <person name="Sallet E."/>
            <person name="Schiex T."/>
            <person name="Thomas J."/>
            <person name="Vandecasteele C."/>
            <person name="Vares D."/>
            <person name="Vear F."/>
            <person name="Vautrin S."/>
            <person name="Crespi M."/>
            <person name="Mangin B."/>
            <person name="Burke J.M."/>
            <person name="Salse J."/>
            <person name="Munos S."/>
            <person name="Vincourt P."/>
            <person name="Rieseberg L.H."/>
            <person name="Langlade N.B."/>
        </authorList>
    </citation>
    <scope>NUCLEOTIDE SEQUENCE [LARGE SCALE GENOMIC DNA]</scope>
    <source>
        <strain evidence="2">cv. SF193</strain>
    </source>
</reference>
<dbReference type="Proteomes" id="UP000215914">
    <property type="component" value="Chromosome 12"/>
</dbReference>
<keyword evidence="2" id="KW-1185">Reference proteome</keyword>
<dbReference type="AlphaFoldDB" id="A0A251T3U0"/>
<accession>A0A251T3U0</accession>
<protein>
    <submittedName>
        <fullName evidence="1">Uncharacterized protein</fullName>
    </submittedName>
</protein>
<gene>
    <name evidence="1" type="ORF">HannXRQ_Chr12g0377461</name>
</gene>
<dbReference type="EMBL" id="CM007901">
    <property type="protein sequence ID" value="OTG05785.1"/>
    <property type="molecule type" value="Genomic_DNA"/>
</dbReference>
<name>A0A251T3U0_HELAN</name>
<sequence length="71" mass="8193">MFLRNDPPQNFKIRIMGNYGDPHANGHFHSIQYCFAGTSSRICSRHHDPGTRLHKYGKSLIEERRCTGYGN</sequence>
<evidence type="ECO:0000313" key="1">
    <source>
        <dbReference type="EMBL" id="OTG05785.1"/>
    </source>
</evidence>